<proteinExistence type="predicted"/>
<reference evidence="1 2" key="1">
    <citation type="submission" date="2014-04" db="EMBL/GenBank/DDBJ databases">
        <authorList>
            <consortium name="DOE Joint Genome Institute"/>
            <person name="Kuo A."/>
            <person name="Kohler A."/>
            <person name="Costa M.D."/>
            <person name="Nagy L.G."/>
            <person name="Floudas D."/>
            <person name="Copeland A."/>
            <person name="Barry K.W."/>
            <person name="Cichocki N."/>
            <person name="Veneault-Fourrey C."/>
            <person name="LaButti K."/>
            <person name="Lindquist E.A."/>
            <person name="Lipzen A."/>
            <person name="Lundell T."/>
            <person name="Morin E."/>
            <person name="Murat C."/>
            <person name="Sun H."/>
            <person name="Tunlid A."/>
            <person name="Henrissat B."/>
            <person name="Grigoriev I.V."/>
            <person name="Hibbett D.S."/>
            <person name="Martin F."/>
            <person name="Nordberg H.P."/>
            <person name="Cantor M.N."/>
            <person name="Hua S.X."/>
        </authorList>
    </citation>
    <scope>NUCLEOTIDE SEQUENCE [LARGE SCALE GENOMIC DNA]</scope>
    <source>
        <strain evidence="1 2">Marx 270</strain>
    </source>
</reference>
<dbReference type="OrthoDB" id="2748218at2759"/>
<name>A0A0C3KX92_PISTI</name>
<evidence type="ECO:0000313" key="1">
    <source>
        <dbReference type="EMBL" id="KIO14167.1"/>
    </source>
</evidence>
<protein>
    <submittedName>
        <fullName evidence="1">Uncharacterized protein</fullName>
    </submittedName>
</protein>
<accession>A0A0C3KX92</accession>
<evidence type="ECO:0000313" key="2">
    <source>
        <dbReference type="Proteomes" id="UP000054217"/>
    </source>
</evidence>
<dbReference type="AlphaFoldDB" id="A0A0C3KX92"/>
<reference evidence="2" key="2">
    <citation type="submission" date="2015-01" db="EMBL/GenBank/DDBJ databases">
        <title>Evolutionary Origins and Diversification of the Mycorrhizal Mutualists.</title>
        <authorList>
            <consortium name="DOE Joint Genome Institute"/>
            <consortium name="Mycorrhizal Genomics Consortium"/>
            <person name="Kohler A."/>
            <person name="Kuo A."/>
            <person name="Nagy L.G."/>
            <person name="Floudas D."/>
            <person name="Copeland A."/>
            <person name="Barry K.W."/>
            <person name="Cichocki N."/>
            <person name="Veneault-Fourrey C."/>
            <person name="LaButti K."/>
            <person name="Lindquist E.A."/>
            <person name="Lipzen A."/>
            <person name="Lundell T."/>
            <person name="Morin E."/>
            <person name="Murat C."/>
            <person name="Riley R."/>
            <person name="Ohm R."/>
            <person name="Sun H."/>
            <person name="Tunlid A."/>
            <person name="Henrissat B."/>
            <person name="Grigoriev I.V."/>
            <person name="Hibbett D.S."/>
            <person name="Martin F."/>
        </authorList>
    </citation>
    <scope>NUCLEOTIDE SEQUENCE [LARGE SCALE GENOMIC DNA]</scope>
    <source>
        <strain evidence="2">Marx 270</strain>
    </source>
</reference>
<dbReference type="EMBL" id="KN831945">
    <property type="protein sequence ID" value="KIO14167.1"/>
    <property type="molecule type" value="Genomic_DNA"/>
</dbReference>
<sequence length="76" mass="8528">MHYGKFASEEGDPVRERRFAKDAIEALLFWHVTTMSNLPEHITITNPLRGYTLAGGKTESLDLSTLFLSSTLPSIF</sequence>
<keyword evidence="2" id="KW-1185">Reference proteome</keyword>
<organism evidence="1 2">
    <name type="scientific">Pisolithus tinctorius Marx 270</name>
    <dbReference type="NCBI Taxonomy" id="870435"/>
    <lineage>
        <taxon>Eukaryota</taxon>
        <taxon>Fungi</taxon>
        <taxon>Dikarya</taxon>
        <taxon>Basidiomycota</taxon>
        <taxon>Agaricomycotina</taxon>
        <taxon>Agaricomycetes</taxon>
        <taxon>Agaricomycetidae</taxon>
        <taxon>Boletales</taxon>
        <taxon>Sclerodermatineae</taxon>
        <taxon>Pisolithaceae</taxon>
        <taxon>Pisolithus</taxon>
    </lineage>
</organism>
<dbReference type="HOGENOM" id="CLU_2655476_0_0_1"/>
<dbReference type="Proteomes" id="UP000054217">
    <property type="component" value="Unassembled WGS sequence"/>
</dbReference>
<gene>
    <name evidence="1" type="ORF">M404DRAFT_992416</name>
</gene>
<dbReference type="InParanoid" id="A0A0C3KX92"/>